<protein>
    <submittedName>
        <fullName evidence="1">Uncharacterized protein</fullName>
    </submittedName>
</protein>
<evidence type="ECO:0000313" key="1">
    <source>
        <dbReference type="EMBL" id="CBX29824.1"/>
    </source>
</evidence>
<dbReference type="EMBL" id="FR695873">
    <property type="protein sequence ID" value="CBX29824.1"/>
    <property type="molecule type" value="Genomic_DNA"/>
</dbReference>
<dbReference type="AlphaFoldDB" id="E1YGY0"/>
<accession>E1YGY0</accession>
<gene>
    <name evidence="1" type="ORF">N47_F15190</name>
</gene>
<reference evidence="1" key="1">
    <citation type="journal article" date="2011" name="Environ. Microbiol.">
        <title>Genomic insights into the metabolic potential of the polycyclic aromatic hydrocarbon degrading sulfate-reducing Deltaproteobacterium N47.</title>
        <authorList>
            <person name="Bergmann F."/>
            <person name="Selesi D."/>
            <person name="Weinmaier T."/>
            <person name="Tischler P."/>
            <person name="Rattei T."/>
            <person name="Meckenstock R.U."/>
        </authorList>
    </citation>
    <scope>NUCLEOTIDE SEQUENCE</scope>
</reference>
<sequence length="79" mass="9342">MFGRHFAFIPVLAEFVISEYKIFKFWTNISDKQCKRRNYFPAFIQGDNSLINLREICLQAQISYQDFRAGLTGGRWLTN</sequence>
<proteinExistence type="predicted"/>
<name>E1YGY0_9BACT</name>
<organism evidence="1">
    <name type="scientific">uncultured Desulfobacterium sp</name>
    <dbReference type="NCBI Taxonomy" id="201089"/>
    <lineage>
        <taxon>Bacteria</taxon>
        <taxon>Pseudomonadati</taxon>
        <taxon>Thermodesulfobacteriota</taxon>
        <taxon>Desulfobacteria</taxon>
        <taxon>Desulfobacterales</taxon>
        <taxon>Desulfobacteriaceae</taxon>
        <taxon>Desulfobacterium</taxon>
        <taxon>environmental samples</taxon>
    </lineage>
</organism>